<keyword evidence="6 12" id="KW-0630">Potassium</keyword>
<dbReference type="EnsemblMetazoa" id="tetur17g03180.1">
    <property type="protein sequence ID" value="tetur17g03180.1"/>
    <property type="gene ID" value="tetur17g03180"/>
</dbReference>
<dbReference type="InterPro" id="IPR014756">
    <property type="entry name" value="Ig_E-set"/>
</dbReference>
<feature type="compositionally biased region" description="Polar residues" evidence="13">
    <location>
        <begin position="85"/>
        <end position="99"/>
    </location>
</feature>
<dbReference type="GO" id="GO:1990573">
    <property type="term" value="P:potassium ion import across plasma membrane"/>
    <property type="evidence" value="ECO:0007669"/>
    <property type="project" value="TreeGrafter"/>
</dbReference>
<evidence type="ECO:0000256" key="4">
    <source>
        <dbReference type="ARBA" id="ARBA00022692"/>
    </source>
</evidence>
<evidence type="ECO:0000256" key="9">
    <source>
        <dbReference type="ARBA" id="ARBA00023136"/>
    </source>
</evidence>
<keyword evidence="5 12" id="KW-0851">Voltage-gated channel</keyword>
<dbReference type="InterPro" id="IPR040445">
    <property type="entry name" value="Kir_TM"/>
</dbReference>
<comment type="subcellular location">
    <subcellularLocation>
        <location evidence="1 12">Membrane</location>
        <topology evidence="1 12">Multi-pass membrane protein</topology>
    </subcellularLocation>
</comment>
<keyword evidence="4 12" id="KW-0812">Transmembrane</keyword>
<feature type="transmembrane region" description="Helical" evidence="14">
    <location>
        <begin position="317"/>
        <end position="341"/>
    </location>
</feature>
<reference evidence="17" key="2">
    <citation type="submission" date="2015-06" db="UniProtKB">
        <authorList>
            <consortium name="EnsemblMetazoa"/>
        </authorList>
    </citation>
    <scope>IDENTIFICATION</scope>
</reference>
<comment type="catalytic activity">
    <reaction evidence="11">
        <text>K(+)(in) = K(+)(out)</text>
        <dbReference type="Rhea" id="RHEA:29463"/>
        <dbReference type="ChEBI" id="CHEBI:29103"/>
    </reaction>
</comment>
<evidence type="ECO:0000256" key="3">
    <source>
        <dbReference type="ARBA" id="ARBA00022538"/>
    </source>
</evidence>
<feature type="transmembrane region" description="Helical" evidence="14">
    <location>
        <begin position="219"/>
        <end position="240"/>
    </location>
</feature>
<evidence type="ECO:0000259" key="16">
    <source>
        <dbReference type="Pfam" id="PF17655"/>
    </source>
</evidence>
<keyword evidence="10 12" id="KW-0407">Ion channel</keyword>
<dbReference type="GO" id="GO:0005886">
    <property type="term" value="C:plasma membrane"/>
    <property type="evidence" value="ECO:0007669"/>
    <property type="project" value="TreeGrafter"/>
</dbReference>
<dbReference type="Pfam" id="PF01007">
    <property type="entry name" value="IRK"/>
    <property type="match status" value="1"/>
</dbReference>
<dbReference type="Gene3D" id="2.60.40.1400">
    <property type="entry name" value="G protein-activated inward rectifier potassium channel 1"/>
    <property type="match status" value="1"/>
</dbReference>
<evidence type="ECO:0000256" key="13">
    <source>
        <dbReference type="SAM" id="MobiDB-lite"/>
    </source>
</evidence>
<feature type="compositionally biased region" description="Low complexity" evidence="13">
    <location>
        <begin position="68"/>
        <end position="84"/>
    </location>
</feature>
<evidence type="ECO:0000256" key="2">
    <source>
        <dbReference type="ARBA" id="ARBA00022448"/>
    </source>
</evidence>
<dbReference type="GO" id="GO:0034702">
    <property type="term" value="C:monoatomic ion channel complex"/>
    <property type="evidence" value="ECO:0007669"/>
    <property type="project" value="UniProtKB-KW"/>
</dbReference>
<keyword evidence="9 14" id="KW-0472">Membrane</keyword>
<dbReference type="PANTHER" id="PTHR11767:SF102">
    <property type="entry name" value="INWARDLY RECTIFYING POTASSIUM CHANNEL 1, ISOFORM F"/>
    <property type="match status" value="1"/>
</dbReference>
<evidence type="ECO:0008006" key="19">
    <source>
        <dbReference type="Google" id="ProtNLM"/>
    </source>
</evidence>
<dbReference type="Gene3D" id="1.10.287.70">
    <property type="match status" value="1"/>
</dbReference>
<reference evidence="18" key="1">
    <citation type="submission" date="2011-08" db="EMBL/GenBank/DDBJ databases">
        <authorList>
            <person name="Rombauts S."/>
        </authorList>
    </citation>
    <scope>NUCLEOTIDE SEQUENCE</scope>
    <source>
        <strain evidence="18">London</strain>
    </source>
</reference>
<keyword evidence="8 12" id="KW-0406">Ion transport</keyword>
<dbReference type="PANTHER" id="PTHR11767">
    <property type="entry name" value="INWARD RECTIFIER POTASSIUM CHANNEL"/>
    <property type="match status" value="1"/>
</dbReference>
<feature type="region of interest" description="Disordered" evidence="13">
    <location>
        <begin position="60"/>
        <end position="99"/>
    </location>
</feature>
<dbReference type="STRING" id="32264.T1KQ80"/>
<sequence length="655" mass="72195">MDQDCAWKGLLPTSTDSLYPTNPMAIVDVDDEHSIEPDYHLTPVHEPVEDEPKYVVKRNRGSTATYHQQSSPPSSTSTPPSQTTLPANPSIRSTTTTPVTMIDPSYTNYSSSDKATFIPCNGSGVGADESNGSAKSDRFDLDNGGTTNTVGSLPTLGSSNHSAYKCGKQTKIFPGRIRKRVVLKNGSVNLSKEHVEKRSQRYLQDTFTTMVDIQWRWNLLVFSMGFLLSWLGFAVVWYFIAYAHGDLESEMVNQISAEPNPNVNNLNNNNDNNSVSNSIKPCVQGVDSFTSAFLFSIETQHTIGYGSRLPTTECPEALLAICVQAITGVMIQCFVVGFVFAKLSRPKKRSQTLMFSRSSVITLRDGKLCLMFRVGDVRNRSHIIGCTISALVINRKVTLEGEVIPFYHNNLKVRFDNSDSNVFLVWPATIVHEVDIYSPFYALSADELAREKFEIVVILEGTIESTGQSIQARTSYLPCEILWGHRFESMVAYRRDTGQYRVDYSKFNNTYEIETPTCSAKTYYEYQRFIQCSSAALGVVGRGEGIVTGGGGGGGGSSVALPIGSESVGYHHNPYYNHQSSHHHHATSSTKYNGPVTTGNLSSCLSTREIVDEDVMVMMMKTHSGDSGLGHGSYGLLPYFKGPIRLVSKDTEVAD</sequence>
<evidence type="ECO:0000313" key="18">
    <source>
        <dbReference type="Proteomes" id="UP000015104"/>
    </source>
</evidence>
<dbReference type="FunFam" id="2.60.40.1400:FF:000001">
    <property type="entry name" value="G protein-activated inward rectifier potassium channel 2"/>
    <property type="match status" value="1"/>
</dbReference>
<dbReference type="InterPro" id="IPR041647">
    <property type="entry name" value="IRK_C"/>
</dbReference>
<keyword evidence="3 12" id="KW-0633">Potassium transport</keyword>
<dbReference type="SUPFAM" id="SSF81296">
    <property type="entry name" value="E set domains"/>
    <property type="match status" value="1"/>
</dbReference>
<keyword evidence="7 14" id="KW-1133">Transmembrane helix</keyword>
<evidence type="ECO:0000256" key="12">
    <source>
        <dbReference type="RuleBase" id="RU003822"/>
    </source>
</evidence>
<dbReference type="Pfam" id="PF17655">
    <property type="entry name" value="IRK_C"/>
    <property type="match status" value="1"/>
</dbReference>
<comment type="similarity">
    <text evidence="12">Belongs to the inward rectifier-type potassium channel (TC 1.A.2.1) family.</text>
</comment>
<evidence type="ECO:0000313" key="17">
    <source>
        <dbReference type="EnsemblMetazoa" id="tetur17g03180.1"/>
    </source>
</evidence>
<evidence type="ECO:0000259" key="15">
    <source>
        <dbReference type="Pfam" id="PF01007"/>
    </source>
</evidence>
<dbReference type="InterPro" id="IPR013518">
    <property type="entry name" value="K_chnl_inward-rec_Kir_cyto"/>
</dbReference>
<dbReference type="PRINTS" id="PR01320">
    <property type="entry name" value="KIRCHANNEL"/>
</dbReference>
<accession>T1KQ80</accession>
<keyword evidence="18" id="KW-1185">Reference proteome</keyword>
<dbReference type="AlphaFoldDB" id="T1KQ80"/>
<evidence type="ECO:0000256" key="7">
    <source>
        <dbReference type="ARBA" id="ARBA00022989"/>
    </source>
</evidence>
<dbReference type="InterPro" id="IPR016449">
    <property type="entry name" value="K_chnl_inward-rec_Kir"/>
</dbReference>
<evidence type="ECO:0000256" key="11">
    <source>
        <dbReference type="ARBA" id="ARBA00034430"/>
    </source>
</evidence>
<name>T1KQ80_TETUR</name>
<protein>
    <recommendedName>
        <fullName evidence="19">Inward rectifier potassium channel C-terminal domain-containing protein</fullName>
    </recommendedName>
</protein>
<dbReference type="FunFam" id="1.10.287.70:FF:000078">
    <property type="entry name" value="Putative Inward rectifier potassium channel"/>
    <property type="match status" value="1"/>
</dbReference>
<evidence type="ECO:0000256" key="5">
    <source>
        <dbReference type="ARBA" id="ARBA00022882"/>
    </source>
</evidence>
<evidence type="ECO:0000256" key="14">
    <source>
        <dbReference type="SAM" id="Phobius"/>
    </source>
</evidence>
<dbReference type="GO" id="GO:0034765">
    <property type="term" value="P:regulation of monoatomic ion transmembrane transport"/>
    <property type="evidence" value="ECO:0007669"/>
    <property type="project" value="TreeGrafter"/>
</dbReference>
<proteinExistence type="inferred from homology"/>
<dbReference type="Proteomes" id="UP000015104">
    <property type="component" value="Unassembled WGS sequence"/>
</dbReference>
<keyword evidence="2 12" id="KW-0813">Transport</keyword>
<dbReference type="eggNOG" id="KOG3827">
    <property type="taxonomic scope" value="Eukaryota"/>
</dbReference>
<dbReference type="EMBL" id="CAEY01000349">
    <property type="status" value="NOT_ANNOTATED_CDS"/>
    <property type="molecule type" value="Genomic_DNA"/>
</dbReference>
<evidence type="ECO:0000256" key="1">
    <source>
        <dbReference type="ARBA" id="ARBA00004141"/>
    </source>
</evidence>
<organism evidence="17 18">
    <name type="scientific">Tetranychus urticae</name>
    <name type="common">Two-spotted spider mite</name>
    <dbReference type="NCBI Taxonomy" id="32264"/>
    <lineage>
        <taxon>Eukaryota</taxon>
        <taxon>Metazoa</taxon>
        <taxon>Ecdysozoa</taxon>
        <taxon>Arthropoda</taxon>
        <taxon>Chelicerata</taxon>
        <taxon>Arachnida</taxon>
        <taxon>Acari</taxon>
        <taxon>Acariformes</taxon>
        <taxon>Trombidiformes</taxon>
        <taxon>Prostigmata</taxon>
        <taxon>Eleutherengona</taxon>
        <taxon>Raphignathae</taxon>
        <taxon>Tetranychoidea</taxon>
        <taxon>Tetranychidae</taxon>
        <taxon>Tetranychus</taxon>
    </lineage>
</organism>
<evidence type="ECO:0000256" key="10">
    <source>
        <dbReference type="ARBA" id="ARBA00023303"/>
    </source>
</evidence>
<feature type="domain" description="Inward rectifier potassium channel C-terminal" evidence="16">
    <location>
        <begin position="353"/>
        <end position="525"/>
    </location>
</feature>
<dbReference type="GO" id="GO:0005242">
    <property type="term" value="F:inward rectifier potassium channel activity"/>
    <property type="evidence" value="ECO:0007669"/>
    <property type="project" value="InterPro"/>
</dbReference>
<dbReference type="HOGENOM" id="CLU_418777_0_0_1"/>
<evidence type="ECO:0000256" key="8">
    <source>
        <dbReference type="ARBA" id="ARBA00023065"/>
    </source>
</evidence>
<evidence type="ECO:0000256" key="6">
    <source>
        <dbReference type="ARBA" id="ARBA00022958"/>
    </source>
</evidence>
<dbReference type="SUPFAM" id="SSF81324">
    <property type="entry name" value="Voltage-gated potassium channels"/>
    <property type="match status" value="1"/>
</dbReference>
<feature type="domain" description="Potassium channel inwardly rectifying transmembrane" evidence="15">
    <location>
        <begin position="182"/>
        <end position="346"/>
    </location>
</feature>